<organism evidence="1 2">
    <name type="scientific">Sphaerodactylus townsendi</name>
    <dbReference type="NCBI Taxonomy" id="933632"/>
    <lineage>
        <taxon>Eukaryota</taxon>
        <taxon>Metazoa</taxon>
        <taxon>Chordata</taxon>
        <taxon>Craniata</taxon>
        <taxon>Vertebrata</taxon>
        <taxon>Euteleostomi</taxon>
        <taxon>Lepidosauria</taxon>
        <taxon>Squamata</taxon>
        <taxon>Bifurcata</taxon>
        <taxon>Gekkota</taxon>
        <taxon>Sphaerodactylidae</taxon>
        <taxon>Sphaerodactylus</taxon>
    </lineage>
</organism>
<reference evidence="1" key="1">
    <citation type="submission" date="2021-08" db="EMBL/GenBank/DDBJ databases">
        <title>The first chromosome-level gecko genome reveals the dynamic sex chromosomes of Neotropical dwarf geckos (Sphaerodactylidae: Sphaerodactylus).</title>
        <authorList>
            <person name="Pinto B.J."/>
            <person name="Keating S.E."/>
            <person name="Gamble T."/>
        </authorList>
    </citation>
    <scope>NUCLEOTIDE SEQUENCE</scope>
    <source>
        <strain evidence="1">TG3544</strain>
    </source>
</reference>
<name>A0ACB8G0S9_9SAUR</name>
<protein>
    <submittedName>
        <fullName evidence="1">Uncharacterized protein</fullName>
    </submittedName>
</protein>
<sequence>MTVHLKMASTRSEVTTQLSPGRLEAGEGNRSFIPSTLLPASSCDLWLLSQGRSVGHMRRPEQDLNASV</sequence>
<dbReference type="EMBL" id="CM037615">
    <property type="protein sequence ID" value="KAH8013316.1"/>
    <property type="molecule type" value="Genomic_DNA"/>
</dbReference>
<evidence type="ECO:0000313" key="2">
    <source>
        <dbReference type="Proteomes" id="UP000827872"/>
    </source>
</evidence>
<accession>A0ACB8G0S9</accession>
<evidence type="ECO:0000313" key="1">
    <source>
        <dbReference type="EMBL" id="KAH8013316.1"/>
    </source>
</evidence>
<comment type="caution">
    <text evidence="1">The sequence shown here is derived from an EMBL/GenBank/DDBJ whole genome shotgun (WGS) entry which is preliminary data.</text>
</comment>
<proteinExistence type="predicted"/>
<keyword evidence="2" id="KW-1185">Reference proteome</keyword>
<dbReference type="Proteomes" id="UP000827872">
    <property type="component" value="Linkage Group LG02"/>
</dbReference>
<gene>
    <name evidence="1" type="ORF">K3G42_016670</name>
</gene>